<comment type="catalytic activity">
    <reaction evidence="1">
        <text>beta-D-GlcNAc-(1-&gt;4)-Mur2Ac(oyl-L-Ala-gamma-D-Glu-L-Lys-D-Ala-D-Ala)-di-trans,octa-cis-undecaprenyl diphosphate + L-glutamine + ATP + H2O = beta-D-GlcNAc-(1-&gt;4)-Mur2Ac(oyl-L-Ala-D-isoglutaminyl-L-Lys-D-Ala-D-Ala)-di-trans,octa-cis-undecaprenyl diphosphate + L-glutamate + ADP + phosphate + H(+)</text>
        <dbReference type="Rhea" id="RHEA:57928"/>
        <dbReference type="ChEBI" id="CHEBI:15377"/>
        <dbReference type="ChEBI" id="CHEBI:15378"/>
        <dbReference type="ChEBI" id="CHEBI:29985"/>
        <dbReference type="ChEBI" id="CHEBI:30616"/>
        <dbReference type="ChEBI" id="CHEBI:43474"/>
        <dbReference type="ChEBI" id="CHEBI:58359"/>
        <dbReference type="ChEBI" id="CHEBI:60033"/>
        <dbReference type="ChEBI" id="CHEBI:62233"/>
        <dbReference type="ChEBI" id="CHEBI:456216"/>
        <dbReference type="EC" id="6.3.5.13"/>
    </reaction>
</comment>
<keyword evidence="5" id="KW-1185">Reference proteome</keyword>
<keyword evidence="1" id="KW-0479">Metal-binding</keyword>
<dbReference type="AlphaFoldDB" id="A0A2T0YCE9"/>
<dbReference type="GO" id="GO:0046872">
    <property type="term" value="F:metal ion binding"/>
    <property type="evidence" value="ECO:0007669"/>
    <property type="project" value="UniProtKB-KW"/>
</dbReference>
<feature type="domain" description="Mur ligase central" evidence="2">
    <location>
        <begin position="68"/>
        <end position="275"/>
    </location>
</feature>
<accession>A0A2T0YCE9</accession>
<gene>
    <name evidence="1" type="primary">murT</name>
    <name evidence="4" type="ORF">BCL67_1217</name>
</gene>
<comment type="subunit">
    <text evidence="1">Forms a heterodimer with GatD.</text>
</comment>
<keyword evidence="1" id="KW-0573">Peptidoglycan synthesis</keyword>
<dbReference type="InterPro" id="IPR036565">
    <property type="entry name" value="Mur-like_cat_sf"/>
</dbReference>
<evidence type="ECO:0000259" key="2">
    <source>
        <dbReference type="Pfam" id="PF08245"/>
    </source>
</evidence>
<comment type="catalytic activity">
    <reaction evidence="1">
        <text>beta-D-GlcNAc-(1-&gt;4)-Mur2Ac(oyl-L-Ala-gamma-D-O-P-Glu-L-Lys-D-Ala-D-Ala)-di-trans,octa-cis-undecaprenyl diphosphate + NH4(+) = beta-D-GlcNAc-(1-&gt;4)-Mur2Ac(oyl-L-Ala-D-isoglutaminyl-L-Lys-D-Ala-D-Ala)-di-trans,octa-cis-undecaprenyl diphosphate + phosphate + H(+)</text>
        <dbReference type="Rhea" id="RHEA:57932"/>
        <dbReference type="ChEBI" id="CHEBI:15378"/>
        <dbReference type="ChEBI" id="CHEBI:28938"/>
        <dbReference type="ChEBI" id="CHEBI:43474"/>
        <dbReference type="ChEBI" id="CHEBI:62233"/>
        <dbReference type="ChEBI" id="CHEBI:143132"/>
    </reaction>
</comment>
<dbReference type="OrthoDB" id="9803907at2"/>
<evidence type="ECO:0000313" key="4">
    <source>
        <dbReference type="EMBL" id="PRZ12445.1"/>
    </source>
</evidence>
<evidence type="ECO:0000256" key="1">
    <source>
        <dbReference type="HAMAP-Rule" id="MF_02214"/>
    </source>
</evidence>
<dbReference type="Gene3D" id="3.40.1190.10">
    <property type="entry name" value="Mur-like, catalytic domain"/>
    <property type="match status" value="1"/>
</dbReference>
<dbReference type="PANTHER" id="PTHR23135:SF7">
    <property type="entry name" value="LIPID II ISOGLUTAMINYL SYNTHASE (GLUTAMINE-HYDROLYZING) SUBUNIT MURT"/>
    <property type="match status" value="1"/>
</dbReference>
<dbReference type="InterPro" id="IPR043703">
    <property type="entry name" value="Lipid_II_synth_MurT"/>
</dbReference>
<keyword evidence="1" id="KW-0547">Nucleotide-binding</keyword>
<proteinExistence type="inferred from homology"/>
<feature type="active site" evidence="1">
    <location>
        <position position="350"/>
    </location>
</feature>
<dbReference type="SUPFAM" id="SSF53623">
    <property type="entry name" value="MurD-like peptide ligases, catalytic domain"/>
    <property type="match status" value="1"/>
</dbReference>
<dbReference type="GO" id="GO:0016881">
    <property type="term" value="F:acid-amino acid ligase activity"/>
    <property type="evidence" value="ECO:0007669"/>
    <property type="project" value="InterPro"/>
</dbReference>
<dbReference type="EC" id="6.3.5.13" evidence="1"/>
<keyword evidence="1" id="KW-0436">Ligase</keyword>
<dbReference type="HAMAP" id="MF_02214">
    <property type="entry name" value="Lipid_II_synth_MurT"/>
    <property type="match status" value="1"/>
</dbReference>
<dbReference type="GO" id="GO:0008360">
    <property type="term" value="P:regulation of cell shape"/>
    <property type="evidence" value="ECO:0007669"/>
    <property type="project" value="UniProtKB-KW"/>
</dbReference>
<dbReference type="GO" id="GO:0005524">
    <property type="term" value="F:ATP binding"/>
    <property type="evidence" value="ECO:0007669"/>
    <property type="project" value="UniProtKB-UniRule"/>
</dbReference>
<dbReference type="GO" id="GO:0071555">
    <property type="term" value="P:cell wall organization"/>
    <property type="evidence" value="ECO:0007669"/>
    <property type="project" value="UniProtKB-KW"/>
</dbReference>
<dbReference type="Pfam" id="PF08353">
    <property type="entry name" value="MurT_C"/>
    <property type="match status" value="1"/>
</dbReference>
<dbReference type="InterPro" id="IPR013564">
    <property type="entry name" value="MurT_C"/>
</dbReference>
<keyword evidence="1" id="KW-0133">Cell shape</keyword>
<comment type="catalytic activity">
    <reaction evidence="1">
        <text>beta-D-GlcNAc-(1-&gt;4)-Mur2Ac(oyl-L-Ala-gamma-D-Glu-L-Lys-D-Ala-D-Ala)-di-trans,octa-cis-undecaprenyl diphosphate + ATP = beta-D-GlcNAc-(1-&gt;4)-Mur2Ac(oyl-L-Ala-gamma-D-O-P-Glu-L-Lys-D-Ala-D-Ala)-di-trans,octa-cis-undecaprenyl diphosphate + ADP</text>
        <dbReference type="Rhea" id="RHEA:59488"/>
        <dbReference type="ChEBI" id="CHEBI:30616"/>
        <dbReference type="ChEBI" id="CHEBI:60033"/>
        <dbReference type="ChEBI" id="CHEBI:143132"/>
        <dbReference type="ChEBI" id="CHEBI:456216"/>
    </reaction>
</comment>
<dbReference type="GO" id="GO:0140282">
    <property type="term" value="F:carbon-nitrogen ligase activity on lipid II"/>
    <property type="evidence" value="ECO:0007669"/>
    <property type="project" value="UniProtKB-UniRule"/>
</dbReference>
<comment type="function">
    <text evidence="1">The lipid II isoglutaminyl synthase complex catalyzes the formation of alpha-D-isoglutamine in the cell wall lipid II stem peptide. The MurT subunit catalyzes the ATP-dependent amidation of D-glutamate residue of lipid II, converting it to an isoglutamine residue.</text>
</comment>
<comment type="pathway">
    <text evidence="1">Cell wall biogenesis; peptidoglycan biosynthesis.</text>
</comment>
<dbReference type="EMBL" id="PVTY01000021">
    <property type="protein sequence ID" value="PRZ12445.1"/>
    <property type="molecule type" value="Genomic_DNA"/>
</dbReference>
<protein>
    <recommendedName>
        <fullName evidence="1">Lipid II isoglutaminyl synthase (glutamine-hydrolyzing) subunit MurT</fullName>
        <ecNumber evidence="1">6.3.5.13</ecNumber>
    </recommendedName>
</protein>
<dbReference type="RefSeq" id="WP_106123950.1">
    <property type="nucleotide sequence ID" value="NZ_PVTY01000021.1"/>
</dbReference>
<dbReference type="Pfam" id="PF08245">
    <property type="entry name" value="Mur_ligase_M"/>
    <property type="match status" value="1"/>
</dbReference>
<keyword evidence="1" id="KW-0067">ATP-binding</keyword>
<reference evidence="4 5" key="1">
    <citation type="submission" date="2018-03" db="EMBL/GenBank/DDBJ databases">
        <title>Comparative analysis of microorganisms from saline springs in Andes Mountain Range, Colombia.</title>
        <authorList>
            <person name="Rubin E."/>
        </authorList>
    </citation>
    <scope>NUCLEOTIDE SEQUENCE [LARGE SCALE GENOMIC DNA]</scope>
    <source>
        <strain evidence="4 5">CG 35</strain>
    </source>
</reference>
<comment type="caution">
    <text evidence="4">The sequence shown here is derived from an EMBL/GenBank/DDBJ whole genome shotgun (WGS) entry which is preliminary data.</text>
</comment>
<dbReference type="PANTHER" id="PTHR23135">
    <property type="entry name" value="MUR LIGASE FAMILY MEMBER"/>
    <property type="match status" value="1"/>
</dbReference>
<comment type="similarity">
    <text evidence="1">Belongs to the MurCDEF family. MurT subfamily.</text>
</comment>
<sequence length="437" mass="46972">MSRLPSSPRTVASALGSVGSVLIGRAARTVTKLRGGGGSAFPGLVVEKLDPHFLARTLHRLPRGVIVVSGTNGKTTTTKMVVELLQGQGLKVFTNRSGSNFTRGVVASILEEVRLSGKLDADIAVLELDEAHAVHFVKAVRPNHSLLLNVMRDQLDRFGEIDTTAGMLRTIAQHTVEAVVLNREDPRVRAIAQTLGTQQVDYFGLSESLRSHFPSDDDFHSAPASAADHPHADVVLEQLIEGGGRFTVDGESVTTSLTVNGAYNTFNAAAAMAVVRQALGDAVDAPALIDSLSKVSPAFGRGESLTVQGRPLDLVLVKNPSGFRLGLSSFAPGGVATMIAINDNYADGRDMSWLWDVEFASLAEEGVRMISGVRAYDMALRLKYDDVDFDAVEPDLKLALTRFLQENPDQPARIFCTYTAMLALRKLLGAYTEVEAF</sequence>
<organism evidence="4 5">
    <name type="scientific">Nesterenkonia sandarakina</name>
    <dbReference type="NCBI Taxonomy" id="272918"/>
    <lineage>
        <taxon>Bacteria</taxon>
        <taxon>Bacillati</taxon>
        <taxon>Actinomycetota</taxon>
        <taxon>Actinomycetes</taxon>
        <taxon>Micrococcales</taxon>
        <taxon>Micrococcaceae</taxon>
        <taxon>Nesterenkonia</taxon>
    </lineage>
</organism>
<dbReference type="UniPathway" id="UPA00219"/>
<comment type="caution">
    <text evidence="1">Lacks conserved residue(s) required for the propagation of feature annotation.</text>
</comment>
<dbReference type="InterPro" id="IPR013221">
    <property type="entry name" value="Mur_ligase_cen"/>
</dbReference>
<evidence type="ECO:0000313" key="5">
    <source>
        <dbReference type="Proteomes" id="UP000238217"/>
    </source>
</evidence>
<dbReference type="GO" id="GO:0009252">
    <property type="term" value="P:peptidoglycan biosynthetic process"/>
    <property type="evidence" value="ECO:0007669"/>
    <property type="project" value="UniProtKB-UniRule"/>
</dbReference>
<name>A0A2T0YCE9_9MICC</name>
<keyword evidence="1" id="KW-0961">Cell wall biogenesis/degradation</keyword>
<feature type="domain" description="Lipid II isoglutaminyl synthase (glutamine-hydrolyzing) subunit MurT C-terminal" evidence="3">
    <location>
        <begin position="316"/>
        <end position="421"/>
    </location>
</feature>
<evidence type="ECO:0000259" key="3">
    <source>
        <dbReference type="Pfam" id="PF08353"/>
    </source>
</evidence>
<dbReference type="Proteomes" id="UP000238217">
    <property type="component" value="Unassembled WGS sequence"/>
</dbReference>